<feature type="compositionally biased region" description="Basic and acidic residues" evidence="1">
    <location>
        <begin position="122"/>
        <end position="145"/>
    </location>
</feature>
<sequence>MATTQCSSGDKLKQQVGHPMKQTHCSVQQHARGPYLWGGNLTLMDSYQAGKRQSTKPAERNRHQLPPVGRPPTKTISARGAAGIGHQSRDPTRGPGATHQQATPSAAQTKRGESLTQAVGIHSKDRGRLAETELCSKPEESSSES</sequence>
<feature type="region of interest" description="Disordered" evidence="1">
    <location>
        <begin position="1"/>
        <end position="27"/>
    </location>
</feature>
<dbReference type="AlphaFoldDB" id="B9HY45"/>
<evidence type="ECO:0000313" key="3">
    <source>
        <dbReference type="Proteomes" id="UP000006729"/>
    </source>
</evidence>
<reference evidence="2 3" key="1">
    <citation type="journal article" date="2006" name="Science">
        <title>The genome of black cottonwood, Populus trichocarpa (Torr. &amp; Gray).</title>
        <authorList>
            <person name="Tuskan G.A."/>
            <person name="Difazio S."/>
            <person name="Jansson S."/>
            <person name="Bohlmann J."/>
            <person name="Grigoriev I."/>
            <person name="Hellsten U."/>
            <person name="Putnam N."/>
            <person name="Ralph S."/>
            <person name="Rombauts S."/>
            <person name="Salamov A."/>
            <person name="Schein J."/>
            <person name="Sterck L."/>
            <person name="Aerts A."/>
            <person name="Bhalerao R.R."/>
            <person name="Bhalerao R.P."/>
            <person name="Blaudez D."/>
            <person name="Boerjan W."/>
            <person name="Brun A."/>
            <person name="Brunner A."/>
            <person name="Busov V."/>
            <person name="Campbell M."/>
            <person name="Carlson J."/>
            <person name="Chalot M."/>
            <person name="Chapman J."/>
            <person name="Chen G.L."/>
            <person name="Cooper D."/>
            <person name="Coutinho P.M."/>
            <person name="Couturier J."/>
            <person name="Covert S."/>
            <person name="Cronk Q."/>
            <person name="Cunningham R."/>
            <person name="Davis J."/>
            <person name="Degroeve S."/>
            <person name="Dejardin A."/>
            <person name="Depamphilis C."/>
            <person name="Detter J."/>
            <person name="Dirks B."/>
            <person name="Dubchak I."/>
            <person name="Duplessis S."/>
            <person name="Ehlting J."/>
            <person name="Ellis B."/>
            <person name="Gendler K."/>
            <person name="Goodstein D."/>
            <person name="Gribskov M."/>
            <person name="Grimwood J."/>
            <person name="Groover A."/>
            <person name="Gunter L."/>
            <person name="Hamberger B."/>
            <person name="Heinze B."/>
            <person name="Helariutta Y."/>
            <person name="Henrissat B."/>
            <person name="Holligan D."/>
            <person name="Holt R."/>
            <person name="Huang W."/>
            <person name="Islam-Faridi N."/>
            <person name="Jones S."/>
            <person name="Jones-Rhoades M."/>
            <person name="Jorgensen R."/>
            <person name="Joshi C."/>
            <person name="Kangasjarvi J."/>
            <person name="Karlsson J."/>
            <person name="Kelleher C."/>
            <person name="Kirkpatrick R."/>
            <person name="Kirst M."/>
            <person name="Kohler A."/>
            <person name="Kalluri U."/>
            <person name="Larimer F."/>
            <person name="Leebens-Mack J."/>
            <person name="Leple J.C."/>
            <person name="Locascio P."/>
            <person name="Lou Y."/>
            <person name="Lucas S."/>
            <person name="Martin F."/>
            <person name="Montanini B."/>
            <person name="Napoli C."/>
            <person name="Nelson D.R."/>
            <person name="Nelson C."/>
            <person name="Nieminen K."/>
            <person name="Nilsson O."/>
            <person name="Pereda V."/>
            <person name="Peter G."/>
            <person name="Philippe R."/>
            <person name="Pilate G."/>
            <person name="Poliakov A."/>
            <person name="Razumovskaya J."/>
            <person name="Richardson P."/>
            <person name="Rinaldi C."/>
            <person name="Ritland K."/>
            <person name="Rouze P."/>
            <person name="Ryaboy D."/>
            <person name="Schmutz J."/>
            <person name="Schrader J."/>
            <person name="Segerman B."/>
            <person name="Shin H."/>
            <person name="Siddiqui A."/>
            <person name="Sterky F."/>
            <person name="Terry A."/>
            <person name="Tsai C.J."/>
            <person name="Uberbacher E."/>
            <person name="Unneberg P."/>
            <person name="Vahala J."/>
            <person name="Wall K."/>
            <person name="Wessler S."/>
            <person name="Yang G."/>
            <person name="Yin T."/>
            <person name="Douglas C."/>
            <person name="Marra M."/>
            <person name="Sandberg G."/>
            <person name="Van de Peer Y."/>
            <person name="Rokhsar D."/>
        </authorList>
    </citation>
    <scope>NUCLEOTIDE SEQUENCE [LARGE SCALE GENOMIC DNA]</scope>
    <source>
        <strain evidence="3">cv. Nisqually</strain>
    </source>
</reference>
<feature type="compositionally biased region" description="Polar residues" evidence="1">
    <location>
        <begin position="98"/>
        <end position="108"/>
    </location>
</feature>
<gene>
    <name evidence="2" type="ORF">POPTR_010G015600</name>
</gene>
<dbReference type="InParanoid" id="B9HY45"/>
<dbReference type="HOGENOM" id="CLU_1790197_0_0_1"/>
<evidence type="ECO:0000313" key="2">
    <source>
        <dbReference type="EMBL" id="PNT14185.1"/>
    </source>
</evidence>
<proteinExistence type="predicted"/>
<evidence type="ECO:0000256" key="1">
    <source>
        <dbReference type="SAM" id="MobiDB-lite"/>
    </source>
</evidence>
<dbReference type="Proteomes" id="UP000006729">
    <property type="component" value="Chromosome 10"/>
</dbReference>
<organism evidence="2 3">
    <name type="scientific">Populus trichocarpa</name>
    <name type="common">Western balsam poplar</name>
    <name type="synonym">Populus balsamifera subsp. trichocarpa</name>
    <dbReference type="NCBI Taxonomy" id="3694"/>
    <lineage>
        <taxon>Eukaryota</taxon>
        <taxon>Viridiplantae</taxon>
        <taxon>Streptophyta</taxon>
        <taxon>Embryophyta</taxon>
        <taxon>Tracheophyta</taxon>
        <taxon>Spermatophyta</taxon>
        <taxon>Magnoliopsida</taxon>
        <taxon>eudicotyledons</taxon>
        <taxon>Gunneridae</taxon>
        <taxon>Pentapetalae</taxon>
        <taxon>rosids</taxon>
        <taxon>fabids</taxon>
        <taxon>Malpighiales</taxon>
        <taxon>Salicaceae</taxon>
        <taxon>Saliceae</taxon>
        <taxon>Populus</taxon>
    </lineage>
</organism>
<dbReference type="EMBL" id="CM009299">
    <property type="protein sequence ID" value="PNT14185.1"/>
    <property type="molecule type" value="Genomic_DNA"/>
</dbReference>
<accession>B9HY45</accession>
<name>B9HY45_POPTR</name>
<feature type="region of interest" description="Disordered" evidence="1">
    <location>
        <begin position="47"/>
        <end position="145"/>
    </location>
</feature>
<protein>
    <submittedName>
        <fullName evidence="2">Uncharacterized protein</fullName>
    </submittedName>
</protein>
<keyword evidence="3" id="KW-1185">Reference proteome</keyword>